<dbReference type="Proteomes" id="UP000077755">
    <property type="component" value="Chromosome 2"/>
</dbReference>
<dbReference type="AlphaFoldDB" id="A0A162APM5"/>
<accession>A0A162APM5</accession>
<reference evidence="1" key="2">
    <citation type="submission" date="2022-03" db="EMBL/GenBank/DDBJ databases">
        <title>Draft title - Genomic analysis of global carrot germplasm unveils the trajectory of domestication and the origin of high carotenoid orange carrot.</title>
        <authorList>
            <person name="Iorizzo M."/>
            <person name="Ellison S."/>
            <person name="Senalik D."/>
            <person name="Macko-Podgorni A."/>
            <person name="Grzebelus D."/>
            <person name="Bostan H."/>
            <person name="Rolling W."/>
            <person name="Curaba J."/>
            <person name="Simon P."/>
        </authorList>
    </citation>
    <scope>NUCLEOTIDE SEQUENCE</scope>
    <source>
        <tissue evidence="1">Leaf</tissue>
    </source>
</reference>
<evidence type="ECO:0000313" key="2">
    <source>
        <dbReference type="Proteomes" id="UP000077755"/>
    </source>
</evidence>
<organism evidence="1 2">
    <name type="scientific">Daucus carota subsp. sativus</name>
    <name type="common">Carrot</name>
    <dbReference type="NCBI Taxonomy" id="79200"/>
    <lineage>
        <taxon>Eukaryota</taxon>
        <taxon>Viridiplantae</taxon>
        <taxon>Streptophyta</taxon>
        <taxon>Embryophyta</taxon>
        <taxon>Tracheophyta</taxon>
        <taxon>Spermatophyta</taxon>
        <taxon>Magnoliopsida</taxon>
        <taxon>eudicotyledons</taxon>
        <taxon>Gunneridae</taxon>
        <taxon>Pentapetalae</taxon>
        <taxon>asterids</taxon>
        <taxon>campanulids</taxon>
        <taxon>Apiales</taxon>
        <taxon>Apiaceae</taxon>
        <taxon>Apioideae</taxon>
        <taxon>Scandiceae</taxon>
        <taxon>Daucinae</taxon>
        <taxon>Daucus</taxon>
        <taxon>Daucus sect. Daucus</taxon>
    </lineage>
</organism>
<keyword evidence="2" id="KW-1185">Reference proteome</keyword>
<name>A0A162APM5_DAUCS</name>
<proteinExistence type="predicted"/>
<protein>
    <submittedName>
        <fullName evidence="1">Uncharacterized protein</fullName>
    </submittedName>
</protein>
<sequence length="334" mass="36652">MEVVWDAPEQGYKKINVHCVVVEHPMPNGNLNGVASIIRDSSGENLWTALGSLSDLTEEQAIVTALHAACEHAIAKGWDKTHIETVSPRVYDTISLPDHIILNDDQVEVYRNFNILYANNFKEGLTKRKVACVPRFMNQTAEFLAIYGLKNITEFGVVEQPIAGLGFHLARDMGKTLIPPYVAVSQILGDGEVVDGPPPPKKAKLFHVARPPMRAEKGKEKVYATFSFNNNGALHPTAVKLLDEGKLTRFSEEFAKQVVDLDTAVGNGIFARDVLHHAMMGTMKSIIPKIYVPKNRPVLENINGLMSVEQVLVLMGFDHDSAQATQSSSSGGIV</sequence>
<dbReference type="EMBL" id="CP093344">
    <property type="protein sequence ID" value="WOG86212.1"/>
    <property type="molecule type" value="Genomic_DNA"/>
</dbReference>
<evidence type="ECO:0000313" key="1">
    <source>
        <dbReference type="EMBL" id="WOG86212.1"/>
    </source>
</evidence>
<gene>
    <name evidence="1" type="ORF">DCAR_0205413</name>
</gene>
<reference evidence="1" key="1">
    <citation type="journal article" date="2016" name="Nat. Genet.">
        <title>A high-quality carrot genome assembly provides new insights into carotenoid accumulation and asterid genome evolution.</title>
        <authorList>
            <person name="Iorizzo M."/>
            <person name="Ellison S."/>
            <person name="Senalik D."/>
            <person name="Zeng P."/>
            <person name="Satapoomin P."/>
            <person name="Huang J."/>
            <person name="Bowman M."/>
            <person name="Iovene M."/>
            <person name="Sanseverino W."/>
            <person name="Cavagnaro P."/>
            <person name="Yildiz M."/>
            <person name="Macko-Podgorni A."/>
            <person name="Moranska E."/>
            <person name="Grzebelus E."/>
            <person name="Grzebelus D."/>
            <person name="Ashrafi H."/>
            <person name="Zheng Z."/>
            <person name="Cheng S."/>
            <person name="Spooner D."/>
            <person name="Van Deynze A."/>
            <person name="Simon P."/>
        </authorList>
    </citation>
    <scope>NUCLEOTIDE SEQUENCE</scope>
    <source>
        <tissue evidence="1">Leaf</tissue>
    </source>
</reference>
<dbReference type="Gramene" id="KZN04053">
    <property type="protein sequence ID" value="KZN04053"/>
    <property type="gene ID" value="DCAR_004890"/>
</dbReference>